<proteinExistence type="predicted"/>
<accession>A0A9K3D5J5</accession>
<dbReference type="AlphaFoldDB" id="A0A9K3D5J5"/>
<sequence>MPESCQAVFADNECYAALEGVLRLLSGYEDEEECAEMEEDAAMVAEAELMSGSEAELMSGSEAEVEEYDIQMEAVFEREEREMARGDMDLALDGIHAVCNQYRDSQGEGEGDSADMLSAALAAAIHNWDSDSVNVTVFLRSLIMLPSFQTAPISACRCIGYP</sequence>
<keyword evidence="2" id="KW-1185">Reference proteome</keyword>
<protein>
    <submittedName>
        <fullName evidence="1">Uncharacterized protein</fullName>
    </submittedName>
</protein>
<dbReference type="Proteomes" id="UP000265618">
    <property type="component" value="Unassembled WGS sequence"/>
</dbReference>
<organism evidence="1 2">
    <name type="scientific">Kipferlia bialata</name>
    <dbReference type="NCBI Taxonomy" id="797122"/>
    <lineage>
        <taxon>Eukaryota</taxon>
        <taxon>Metamonada</taxon>
        <taxon>Carpediemonas-like organisms</taxon>
        <taxon>Kipferlia</taxon>
    </lineage>
</organism>
<name>A0A9K3D5J5_9EUKA</name>
<comment type="caution">
    <text evidence="1">The sequence shown here is derived from an EMBL/GenBank/DDBJ whole genome shotgun (WGS) entry which is preliminary data.</text>
</comment>
<evidence type="ECO:0000313" key="1">
    <source>
        <dbReference type="EMBL" id="GIQ89454.1"/>
    </source>
</evidence>
<reference evidence="1 2" key="1">
    <citation type="journal article" date="2018" name="PLoS ONE">
        <title>The draft genome of Kipferlia bialata reveals reductive genome evolution in fornicate parasites.</title>
        <authorList>
            <person name="Tanifuji G."/>
            <person name="Takabayashi S."/>
            <person name="Kume K."/>
            <person name="Takagi M."/>
            <person name="Nakayama T."/>
            <person name="Kamikawa R."/>
            <person name="Inagaki Y."/>
            <person name="Hashimoto T."/>
        </authorList>
    </citation>
    <scope>NUCLEOTIDE SEQUENCE [LARGE SCALE GENOMIC DNA]</scope>
    <source>
        <strain evidence="1">NY0173</strain>
    </source>
</reference>
<dbReference type="EMBL" id="BDIP01005062">
    <property type="protein sequence ID" value="GIQ89454.1"/>
    <property type="molecule type" value="Genomic_DNA"/>
</dbReference>
<evidence type="ECO:0000313" key="2">
    <source>
        <dbReference type="Proteomes" id="UP000265618"/>
    </source>
</evidence>
<gene>
    <name evidence="1" type="ORF">KIPB_011925</name>
</gene>